<dbReference type="SUPFAM" id="SSF110849">
    <property type="entry name" value="ParB/Sulfiredoxin"/>
    <property type="match status" value="1"/>
</dbReference>
<dbReference type="SUPFAM" id="SSF53335">
    <property type="entry name" value="S-adenosyl-L-methionine-dependent methyltransferases"/>
    <property type="match status" value="1"/>
</dbReference>
<comment type="similarity">
    <text evidence="1 5">Belongs to the N(4)/N(6)-methyltransferase family.</text>
</comment>
<dbReference type="GO" id="GO:0032259">
    <property type="term" value="P:methylation"/>
    <property type="evidence" value="ECO:0007669"/>
    <property type="project" value="UniProtKB-KW"/>
</dbReference>
<evidence type="ECO:0000256" key="5">
    <source>
        <dbReference type="RuleBase" id="RU362026"/>
    </source>
</evidence>
<evidence type="ECO:0000256" key="4">
    <source>
        <dbReference type="ARBA" id="ARBA00047942"/>
    </source>
</evidence>
<evidence type="ECO:0000259" key="7">
    <source>
        <dbReference type="SMART" id="SM00470"/>
    </source>
</evidence>
<dbReference type="InterPro" id="IPR029063">
    <property type="entry name" value="SAM-dependent_MTases_sf"/>
</dbReference>
<dbReference type="SMART" id="SM00470">
    <property type="entry name" value="ParB"/>
    <property type="match status" value="1"/>
</dbReference>
<evidence type="ECO:0000256" key="3">
    <source>
        <dbReference type="ARBA" id="ARBA00022679"/>
    </source>
</evidence>
<dbReference type="GO" id="GO:0009007">
    <property type="term" value="F:site-specific DNA-methyltransferase (adenine-specific) activity"/>
    <property type="evidence" value="ECO:0007669"/>
    <property type="project" value="UniProtKB-EC"/>
</dbReference>
<dbReference type="PROSITE" id="PS00092">
    <property type="entry name" value="N6_MTASE"/>
    <property type="match status" value="1"/>
</dbReference>
<comment type="catalytic activity">
    <reaction evidence="4">
        <text>a 2'-deoxyadenosine in DNA + S-adenosyl-L-methionine = an N(6)-methyl-2'-deoxyadenosine in DNA + S-adenosyl-L-homocysteine + H(+)</text>
        <dbReference type="Rhea" id="RHEA:15197"/>
        <dbReference type="Rhea" id="RHEA-COMP:12418"/>
        <dbReference type="Rhea" id="RHEA-COMP:12419"/>
        <dbReference type="ChEBI" id="CHEBI:15378"/>
        <dbReference type="ChEBI" id="CHEBI:57856"/>
        <dbReference type="ChEBI" id="CHEBI:59789"/>
        <dbReference type="ChEBI" id="CHEBI:90615"/>
        <dbReference type="ChEBI" id="CHEBI:90616"/>
        <dbReference type="EC" id="2.1.1.72"/>
    </reaction>
</comment>
<evidence type="ECO:0000313" key="9">
    <source>
        <dbReference type="Proteomes" id="UP000053791"/>
    </source>
</evidence>
<dbReference type="EMBL" id="LQBQ01000034">
    <property type="protein sequence ID" value="KUJ76916.1"/>
    <property type="molecule type" value="Genomic_DNA"/>
</dbReference>
<evidence type="ECO:0000313" key="8">
    <source>
        <dbReference type="EMBL" id="KUJ76916.1"/>
    </source>
</evidence>
<dbReference type="InterPro" id="IPR003115">
    <property type="entry name" value="ParB_N"/>
</dbReference>
<reference evidence="8 9" key="1">
    <citation type="submission" date="2015-12" db="EMBL/GenBank/DDBJ databases">
        <authorList>
            <person name="Shamseldin A."/>
            <person name="Moawad H."/>
            <person name="Abd El-Rahim W.M."/>
            <person name="Sadowsky M.J."/>
        </authorList>
    </citation>
    <scope>NUCLEOTIDE SEQUENCE [LARGE SCALE GENOMIC DNA]</scope>
    <source>
        <strain evidence="8 9">ZGT118</strain>
    </source>
</reference>
<feature type="domain" description="ParB-like N-terminal" evidence="7">
    <location>
        <begin position="14"/>
        <end position="100"/>
    </location>
</feature>
<dbReference type="GO" id="GO:0008170">
    <property type="term" value="F:N-methyltransferase activity"/>
    <property type="evidence" value="ECO:0007669"/>
    <property type="project" value="InterPro"/>
</dbReference>
<dbReference type="InterPro" id="IPR002052">
    <property type="entry name" value="DNA_methylase_N6_adenine_CS"/>
</dbReference>
<dbReference type="PIRSF" id="PIRSF036758">
    <property type="entry name" value="Aden_M_ParB"/>
    <property type="match status" value="1"/>
</dbReference>
<gene>
    <name evidence="8" type="ORF">AVO45_10525</name>
</gene>
<dbReference type="InterPro" id="IPR036086">
    <property type="entry name" value="ParB/Sulfiredoxin_sf"/>
</dbReference>
<dbReference type="AlphaFoldDB" id="A0A0X3TR36"/>
<dbReference type="Pfam" id="PF01555">
    <property type="entry name" value="N6_N4_Mtase"/>
    <property type="match status" value="1"/>
</dbReference>
<organism evidence="8 9">
    <name type="scientific">Ruegeria marisrubri</name>
    <dbReference type="NCBI Taxonomy" id="1685379"/>
    <lineage>
        <taxon>Bacteria</taxon>
        <taxon>Pseudomonadati</taxon>
        <taxon>Pseudomonadota</taxon>
        <taxon>Alphaproteobacteria</taxon>
        <taxon>Rhodobacterales</taxon>
        <taxon>Roseobacteraceae</taxon>
        <taxon>Ruegeria</taxon>
    </lineage>
</organism>
<dbReference type="PRINTS" id="PR00508">
    <property type="entry name" value="S21N4MTFRASE"/>
</dbReference>
<dbReference type="CDD" id="cd16403">
    <property type="entry name" value="ParB_N_like_MT"/>
    <property type="match status" value="1"/>
</dbReference>
<proteinExistence type="inferred from homology"/>
<dbReference type="InterPro" id="IPR002941">
    <property type="entry name" value="DNA_methylase_N4/N6"/>
</dbReference>
<dbReference type="GO" id="GO:0003677">
    <property type="term" value="F:DNA binding"/>
    <property type="evidence" value="ECO:0007669"/>
    <property type="project" value="InterPro"/>
</dbReference>
<sequence>MTGRNDLLPDLTIDQVPITNLKSAKHPVRKLPTRQIARVEASMRENGFVVPVLLGKDDEILDGHIRIEAARRLGLKSAPCIRIDHLDSRAQRALRIALNKIQETGEWDERALRFELAYQLEFGTELTVLGFEAPEIDCLLEIGPPPNEDSDLLPEIGDLPKPDGPAVAKLGDTWILGTHVIVCGNARDESIVGHLFGKNVADLVVSDPPFNVRVNGHIRSPTRHFEEFAEASGEMSREEFTEFLTRYLAITKSVTRPGALIYSFMDWRHMGEMLAAISAAGLDLINLCVWVKPNGGMGSFYRSRHELVFVAKHPGAPHMNNVELGVHGRYRTNVWEYAGATGGRADELDDFTLHPTVKPVRLVEDAILDATVAGATVFDPFLGSGTTLLAAERAKRRCVGIEISPAYVDVAIRRWEALTGLEAIHEASGQTFAARAEQVPWTAKGETNPDGDYTTSPGSVTNDPGDAAEEDF</sequence>
<dbReference type="Gene3D" id="3.40.50.150">
    <property type="entry name" value="Vaccinia Virus protein VP39"/>
    <property type="match status" value="1"/>
</dbReference>
<comment type="caution">
    <text evidence="8">The sequence shown here is derived from an EMBL/GenBank/DDBJ whole genome shotgun (WGS) entry which is preliminary data.</text>
</comment>
<dbReference type="STRING" id="1685379.AVO45_10525"/>
<feature type="region of interest" description="Disordered" evidence="6">
    <location>
        <begin position="440"/>
        <end position="472"/>
    </location>
</feature>
<evidence type="ECO:0000256" key="6">
    <source>
        <dbReference type="SAM" id="MobiDB-lite"/>
    </source>
</evidence>
<dbReference type="Gene3D" id="3.90.1530.10">
    <property type="entry name" value="Conserved hypothetical protein from pyrococcus furiosus pfu- 392566-001, ParB domain"/>
    <property type="match status" value="1"/>
</dbReference>
<keyword evidence="3" id="KW-0808">Transferase</keyword>
<dbReference type="Proteomes" id="UP000053791">
    <property type="component" value="Unassembled WGS sequence"/>
</dbReference>
<dbReference type="EC" id="2.1.1.-" evidence="5"/>
<name>A0A0X3TR36_9RHOB</name>
<evidence type="ECO:0000256" key="2">
    <source>
        <dbReference type="ARBA" id="ARBA00022603"/>
    </source>
</evidence>
<dbReference type="Pfam" id="PF02195">
    <property type="entry name" value="ParB_N"/>
    <property type="match status" value="1"/>
</dbReference>
<feature type="compositionally biased region" description="Polar residues" evidence="6">
    <location>
        <begin position="453"/>
        <end position="462"/>
    </location>
</feature>
<keyword evidence="9" id="KW-1185">Reference proteome</keyword>
<dbReference type="InterPro" id="IPR001091">
    <property type="entry name" value="RM_Methyltransferase"/>
</dbReference>
<evidence type="ECO:0000256" key="1">
    <source>
        <dbReference type="ARBA" id="ARBA00006594"/>
    </source>
</evidence>
<accession>A0A0X3TR36</accession>
<dbReference type="InterPro" id="IPR015840">
    <property type="entry name" value="DNA_MeTrfase_ParB"/>
</dbReference>
<protein>
    <recommendedName>
        <fullName evidence="5">Methyltransferase</fullName>
        <ecNumber evidence="5">2.1.1.-</ecNumber>
    </recommendedName>
</protein>
<keyword evidence="2" id="KW-0489">Methyltransferase</keyword>